<keyword evidence="8 16" id="KW-0812">Transmembrane</keyword>
<evidence type="ECO:0000256" key="5">
    <source>
        <dbReference type="ARBA" id="ARBA00022475"/>
    </source>
</evidence>
<dbReference type="PROSITE" id="PS00969">
    <property type="entry name" value="ANTENNA_COMP_BETA"/>
    <property type="match status" value="1"/>
</dbReference>
<evidence type="ECO:0000256" key="13">
    <source>
        <dbReference type="ARBA" id="ARBA00022991"/>
    </source>
</evidence>
<keyword evidence="13" id="KW-0157">Chromophore</keyword>
<organism evidence="18 19">
    <name type="scientific">Plantimonas leprariae</name>
    <dbReference type="NCBI Taxonomy" id="2615207"/>
    <lineage>
        <taxon>Bacteria</taxon>
        <taxon>Pseudomonadati</taxon>
        <taxon>Pseudomonadota</taxon>
        <taxon>Alphaproteobacteria</taxon>
        <taxon>Hyphomicrobiales</taxon>
        <taxon>Aurantimonadaceae</taxon>
        <taxon>Plantimonas</taxon>
    </lineage>
</organism>
<gene>
    <name evidence="18" type="ORF">F6X38_09100</name>
</gene>
<evidence type="ECO:0000256" key="6">
    <source>
        <dbReference type="ARBA" id="ARBA00022494"/>
    </source>
</evidence>
<evidence type="ECO:0000256" key="15">
    <source>
        <dbReference type="ARBA" id="ARBA00023243"/>
    </source>
</evidence>
<keyword evidence="12 16" id="KW-1133">Transmembrane helix</keyword>
<dbReference type="GO" id="GO:0046872">
    <property type="term" value="F:metal ion binding"/>
    <property type="evidence" value="ECO:0007669"/>
    <property type="project" value="UniProtKB-KW"/>
</dbReference>
<dbReference type="GO" id="GO:0019684">
    <property type="term" value="P:photosynthesis, light reaction"/>
    <property type="evidence" value="ECO:0007669"/>
    <property type="project" value="InterPro"/>
</dbReference>
<dbReference type="NCBIfam" id="NF040862">
    <property type="entry name" value="pufB_517_ASD"/>
    <property type="match status" value="1"/>
</dbReference>
<name>A0A7V7PQG4_9HYPH</name>
<evidence type="ECO:0000256" key="1">
    <source>
        <dbReference type="ARBA" id="ARBA00002455"/>
    </source>
</evidence>
<comment type="subcellular location">
    <subcellularLocation>
        <location evidence="2">Cell inner membrane</location>
        <topology evidence="2">Single-pass type II membrane protein</topology>
    </subcellularLocation>
</comment>
<evidence type="ECO:0000313" key="18">
    <source>
        <dbReference type="EMBL" id="KAB0680322.1"/>
    </source>
</evidence>
<dbReference type="RefSeq" id="WP_150969395.1">
    <property type="nucleotide sequence ID" value="NZ_VZDO01000005.1"/>
</dbReference>
<accession>A0A7V7PQG4</accession>
<evidence type="ECO:0000256" key="12">
    <source>
        <dbReference type="ARBA" id="ARBA00022989"/>
    </source>
</evidence>
<evidence type="ECO:0000256" key="3">
    <source>
        <dbReference type="ARBA" id="ARBA00011052"/>
    </source>
</evidence>
<feature type="transmembrane region" description="Helical" evidence="16">
    <location>
        <begin position="31"/>
        <end position="48"/>
    </location>
</feature>
<dbReference type="Gene3D" id="1.20.5.250">
    <property type="match status" value="1"/>
</dbReference>
<keyword evidence="15" id="KW-0437">Light-harvesting polypeptide</keyword>
<dbReference type="Proteomes" id="UP000432089">
    <property type="component" value="Unassembled WGS sequence"/>
</dbReference>
<dbReference type="SUPFAM" id="SSF56918">
    <property type="entry name" value="Light-harvesting complex subunits"/>
    <property type="match status" value="1"/>
</dbReference>
<keyword evidence="10" id="KW-0460">Magnesium</keyword>
<dbReference type="GO" id="GO:0042314">
    <property type="term" value="F:bacteriochlorophyll binding"/>
    <property type="evidence" value="ECO:0007669"/>
    <property type="project" value="UniProtKB-KW"/>
</dbReference>
<dbReference type="InterPro" id="IPR023624">
    <property type="entry name" value="Antenna_beta_dom_sf"/>
</dbReference>
<evidence type="ECO:0000256" key="9">
    <source>
        <dbReference type="ARBA" id="ARBA00022723"/>
    </source>
</evidence>
<keyword evidence="11" id="KW-0076">Bacteriochlorophyll</keyword>
<keyword evidence="19" id="KW-1185">Reference proteome</keyword>
<keyword evidence="5" id="KW-1003">Cell membrane</keyword>
<keyword evidence="7" id="KW-0042">Antenna complex</keyword>
<evidence type="ECO:0000256" key="11">
    <source>
        <dbReference type="ARBA" id="ARBA00022956"/>
    </source>
</evidence>
<evidence type="ECO:0000259" key="17">
    <source>
        <dbReference type="Pfam" id="PF00556"/>
    </source>
</evidence>
<evidence type="ECO:0000256" key="4">
    <source>
        <dbReference type="ARBA" id="ARBA00011367"/>
    </source>
</evidence>
<dbReference type="AlphaFoldDB" id="A0A7V7PQG4"/>
<comment type="function">
    <text evidence="1">Antenna complexes are light-harvesting systems, which transfer the excitation energy to the reaction centers.</text>
</comment>
<proteinExistence type="inferred from homology"/>
<evidence type="ECO:0000313" key="19">
    <source>
        <dbReference type="Proteomes" id="UP000432089"/>
    </source>
</evidence>
<evidence type="ECO:0000256" key="7">
    <source>
        <dbReference type="ARBA" id="ARBA00022549"/>
    </source>
</evidence>
<keyword evidence="14 16" id="KW-0472">Membrane</keyword>
<evidence type="ECO:0000256" key="2">
    <source>
        <dbReference type="ARBA" id="ARBA00004249"/>
    </source>
</evidence>
<dbReference type="InterPro" id="IPR002362">
    <property type="entry name" value="LHB-1/5"/>
</dbReference>
<dbReference type="EMBL" id="VZDO01000005">
    <property type="protein sequence ID" value="KAB0680322.1"/>
    <property type="molecule type" value="Genomic_DNA"/>
</dbReference>
<evidence type="ECO:0000256" key="16">
    <source>
        <dbReference type="SAM" id="Phobius"/>
    </source>
</evidence>
<comment type="similarity">
    <text evidence="3">Belongs to the antenna complex beta subunit family.</text>
</comment>
<evidence type="ECO:0000256" key="14">
    <source>
        <dbReference type="ARBA" id="ARBA00023136"/>
    </source>
</evidence>
<comment type="subunit">
    <text evidence="4">The core complex is formed by different alpha and beta chains, binding bacteriochlorophyll molecules, and arranged most probably in tetrameric structures disposed around the reaction center. The non-pigmented gamma chains may constitute additional components.</text>
</comment>
<comment type="caution">
    <text evidence="18">The sequence shown here is derived from an EMBL/GenBank/DDBJ whole genome shotgun (WGS) entry which is preliminary data.</text>
</comment>
<dbReference type="GO" id="GO:0005886">
    <property type="term" value="C:plasma membrane"/>
    <property type="evidence" value="ECO:0007669"/>
    <property type="project" value="UniProtKB-SubCell"/>
</dbReference>
<reference evidence="18 19" key="1">
    <citation type="submission" date="2019-09" db="EMBL/GenBank/DDBJ databases">
        <title>YIM 132180 draft genome.</title>
        <authorList>
            <person name="Zhang K."/>
        </authorList>
    </citation>
    <scope>NUCLEOTIDE SEQUENCE [LARGE SCALE GENOMIC DNA]</scope>
    <source>
        <strain evidence="18 19">YIM 132180</strain>
    </source>
</reference>
<keyword evidence="9" id="KW-0479">Metal-binding</keyword>
<sequence length="77" mass="8420">MPDRPPATDGSFTGMSEAEAKEFHKIFQTSFLVFVGVAVFAHILAWIWRPWLPGPNGYASLDAHTTHAFGAVVSMLS</sequence>
<dbReference type="InterPro" id="IPR000066">
    <property type="entry name" value="Antenna_a/b"/>
</dbReference>
<dbReference type="PRINTS" id="PR00674">
    <property type="entry name" value="LIGHTHARVSTB"/>
</dbReference>
<feature type="domain" description="Antenna complex alpha/beta subunit" evidence="17">
    <location>
        <begin position="18"/>
        <end position="52"/>
    </location>
</feature>
<dbReference type="Pfam" id="PF00556">
    <property type="entry name" value="LHC"/>
    <property type="match status" value="1"/>
</dbReference>
<protein>
    <submittedName>
        <fullName evidence="18">Light-harvesting protein</fullName>
    </submittedName>
</protein>
<dbReference type="InterPro" id="IPR035889">
    <property type="entry name" value="Light-harvesting_complex"/>
</dbReference>
<keyword evidence="6" id="KW-0148">Chlorophyll</keyword>
<evidence type="ECO:0000256" key="10">
    <source>
        <dbReference type="ARBA" id="ARBA00022842"/>
    </source>
</evidence>
<evidence type="ECO:0000256" key="8">
    <source>
        <dbReference type="ARBA" id="ARBA00022692"/>
    </source>
</evidence>
<dbReference type="GO" id="GO:0030077">
    <property type="term" value="C:plasma membrane light-harvesting complex"/>
    <property type="evidence" value="ECO:0007669"/>
    <property type="project" value="InterPro"/>
</dbReference>
<dbReference type="InterPro" id="IPR023623">
    <property type="entry name" value="Antenna_beta_CS"/>
</dbReference>